<dbReference type="Pfam" id="PF09457">
    <property type="entry name" value="RBD-FIP"/>
    <property type="match status" value="1"/>
</dbReference>
<dbReference type="InterPro" id="IPR037245">
    <property type="entry name" value="FIP-RBD_C_sf"/>
</dbReference>
<evidence type="ECO:0000259" key="4">
    <source>
        <dbReference type="PROSITE" id="PS51511"/>
    </source>
</evidence>
<protein>
    <recommendedName>
        <fullName evidence="4">FIP-RBD domain-containing protein</fullName>
    </recommendedName>
</protein>
<feature type="domain" description="FIP-RBD" evidence="4">
    <location>
        <begin position="485"/>
        <end position="547"/>
    </location>
</feature>
<accession>A0ABD3TXE3</accession>
<name>A0ABD3TXE3_SINWO</name>
<dbReference type="PANTHER" id="PTHR15746:SF23">
    <property type="entry name" value="RAB11 INTERACTING PROTEIN, ISOFORM A"/>
    <property type="match status" value="1"/>
</dbReference>
<dbReference type="PANTHER" id="PTHR15746">
    <property type="entry name" value="RAB11-RELATED"/>
    <property type="match status" value="1"/>
</dbReference>
<dbReference type="InterPro" id="IPR019018">
    <property type="entry name" value="Rab-bd_FIP-RBD"/>
</dbReference>
<proteinExistence type="predicted"/>
<dbReference type="PROSITE" id="PS51511">
    <property type="entry name" value="FIP_RBD"/>
    <property type="match status" value="1"/>
</dbReference>
<sequence>MHRGLLSDEFLGYISVPLWEYSIYDRPRNQWLQLRGKPHKPDTKNRGELEVRVTFHVKSKTEGVLNPDLKGNKSRSLKSLVGAVGEKFKFVRSGSLRDKHSEGKSPKRNENERIVSEQYNKHVAEYPGCSQHAYNNSNTSENSSVNFPAVDIYVPNWKGEQDGDDSQFPRSNNSVQQKIQIPGSVKVTRKERDFKNLSMQYLSDGSQTLPNLKRRNRSVLDNTIFSSSSENPSVSDQSAYLESIFQKECEVYSSMSEPCSQSILEEDGRPHPNLAREYHGSSETITSSDSDLDSSTSADDSDQPIELPKVRHKLGGHSGLESDPGSTGQESIEGQAQDNGDDSSTHLQENEHYIQADDGLECSTQNGEVRLREKMPLFYESEASGENTPSDFAMSDGDSRRVQRQSSRESSGSVSRRKKKVAPERGFEFNSPPGHDLDGMIRRRCNKEKFSKNLGSRRYSVQGICMRQKRSMSDTCMVKNPLNREDSLPDDLMAVYKNMTREELTQLVIMHKAQLIRKDQYIRDLERYIDNLLVRVMETTPKLLQNP</sequence>
<evidence type="ECO:0000313" key="6">
    <source>
        <dbReference type="Proteomes" id="UP001634394"/>
    </source>
</evidence>
<comment type="caution">
    <text evidence="5">The sequence shown here is derived from an EMBL/GenBank/DDBJ whole genome shotgun (WGS) entry which is preliminary data.</text>
</comment>
<feature type="compositionally biased region" description="Basic and acidic residues" evidence="3">
    <location>
        <begin position="266"/>
        <end position="280"/>
    </location>
</feature>
<evidence type="ECO:0000256" key="3">
    <source>
        <dbReference type="SAM" id="MobiDB-lite"/>
    </source>
</evidence>
<feature type="region of interest" description="Disordered" evidence="3">
    <location>
        <begin position="381"/>
        <end position="440"/>
    </location>
</feature>
<feature type="compositionally biased region" description="Polar residues" evidence="3">
    <location>
        <begin position="324"/>
        <end position="338"/>
    </location>
</feature>
<dbReference type="Proteomes" id="UP001634394">
    <property type="component" value="Unassembled WGS sequence"/>
</dbReference>
<dbReference type="AlphaFoldDB" id="A0ABD3TXE3"/>
<feature type="region of interest" description="Disordered" evidence="3">
    <location>
        <begin position="260"/>
        <end position="346"/>
    </location>
</feature>
<keyword evidence="1" id="KW-0813">Transport</keyword>
<feature type="compositionally biased region" description="Low complexity" evidence="3">
    <location>
        <begin position="281"/>
        <end position="298"/>
    </location>
</feature>
<evidence type="ECO:0000256" key="2">
    <source>
        <dbReference type="ARBA" id="ARBA00022553"/>
    </source>
</evidence>
<reference evidence="5 6" key="1">
    <citation type="submission" date="2024-11" db="EMBL/GenBank/DDBJ databases">
        <title>Chromosome-level genome assembly of the freshwater bivalve Anodonta woodiana.</title>
        <authorList>
            <person name="Chen X."/>
        </authorList>
    </citation>
    <scope>NUCLEOTIDE SEQUENCE [LARGE SCALE GENOMIC DNA]</scope>
    <source>
        <strain evidence="5">MN2024</strain>
        <tissue evidence="5">Gills</tissue>
    </source>
</reference>
<evidence type="ECO:0000256" key="1">
    <source>
        <dbReference type="ARBA" id="ARBA00022448"/>
    </source>
</evidence>
<dbReference type="Gene3D" id="1.20.5.2440">
    <property type="match status" value="1"/>
</dbReference>
<evidence type="ECO:0000313" key="5">
    <source>
        <dbReference type="EMBL" id="KAL3841685.1"/>
    </source>
</evidence>
<dbReference type="InterPro" id="IPR037789">
    <property type="entry name" value="FIP_classI"/>
</dbReference>
<dbReference type="SUPFAM" id="SSF144270">
    <property type="entry name" value="Eferin C-derminal domain-like"/>
    <property type="match status" value="1"/>
</dbReference>
<gene>
    <name evidence="5" type="ORF">ACJMK2_019795</name>
</gene>
<feature type="compositionally biased region" description="Low complexity" evidence="3">
    <location>
        <begin position="404"/>
        <end position="414"/>
    </location>
</feature>
<keyword evidence="2" id="KW-0597">Phosphoprotein</keyword>
<keyword evidence="6" id="KW-1185">Reference proteome</keyword>
<dbReference type="EMBL" id="JBJQND010000017">
    <property type="protein sequence ID" value="KAL3841685.1"/>
    <property type="molecule type" value="Genomic_DNA"/>
</dbReference>
<organism evidence="5 6">
    <name type="scientific">Sinanodonta woodiana</name>
    <name type="common">Chinese pond mussel</name>
    <name type="synonym">Anodonta woodiana</name>
    <dbReference type="NCBI Taxonomy" id="1069815"/>
    <lineage>
        <taxon>Eukaryota</taxon>
        <taxon>Metazoa</taxon>
        <taxon>Spiralia</taxon>
        <taxon>Lophotrochozoa</taxon>
        <taxon>Mollusca</taxon>
        <taxon>Bivalvia</taxon>
        <taxon>Autobranchia</taxon>
        <taxon>Heteroconchia</taxon>
        <taxon>Palaeoheterodonta</taxon>
        <taxon>Unionida</taxon>
        <taxon>Unionoidea</taxon>
        <taxon>Unionidae</taxon>
        <taxon>Unioninae</taxon>
        <taxon>Sinanodonta</taxon>
    </lineage>
</organism>